<keyword evidence="4 8" id="KW-1133">Transmembrane helix</keyword>
<proteinExistence type="inferred from homology"/>
<keyword evidence="11" id="KW-1185">Reference proteome</keyword>
<dbReference type="PANTHER" id="PTHR30572">
    <property type="entry name" value="MEMBRANE COMPONENT OF TRANSPORTER-RELATED"/>
    <property type="match status" value="1"/>
</dbReference>
<evidence type="ECO:0000313" key="10">
    <source>
        <dbReference type="EMBL" id="CCH16383.1"/>
    </source>
</evidence>
<feature type="transmembrane region" description="Helical" evidence="8">
    <location>
        <begin position="788"/>
        <end position="813"/>
    </location>
</feature>
<feature type="domain" description="Rhodanese" evidence="9">
    <location>
        <begin position="734"/>
        <end position="752"/>
    </location>
</feature>
<accession>I0KXT6</accession>
<evidence type="ECO:0000256" key="2">
    <source>
        <dbReference type="ARBA" id="ARBA00022475"/>
    </source>
</evidence>
<dbReference type="eggNOG" id="COG0577">
    <property type="taxonomic scope" value="Bacteria"/>
</dbReference>
<feature type="transmembrane region" description="Helical" evidence="8">
    <location>
        <begin position="882"/>
        <end position="905"/>
    </location>
</feature>
<evidence type="ECO:0000313" key="11">
    <source>
        <dbReference type="Proteomes" id="UP000003448"/>
    </source>
</evidence>
<feature type="transmembrane region" description="Helical" evidence="8">
    <location>
        <begin position="684"/>
        <end position="712"/>
    </location>
</feature>
<evidence type="ECO:0000256" key="4">
    <source>
        <dbReference type="ARBA" id="ARBA00022989"/>
    </source>
</evidence>
<dbReference type="PROSITE" id="PS50206">
    <property type="entry name" value="RHODANESE_3"/>
    <property type="match status" value="1"/>
</dbReference>
<evidence type="ECO:0000259" key="9">
    <source>
        <dbReference type="PROSITE" id="PS50206"/>
    </source>
</evidence>
<dbReference type="Proteomes" id="UP000003448">
    <property type="component" value="Unassembled WGS sequence"/>
</dbReference>
<evidence type="ECO:0000256" key="7">
    <source>
        <dbReference type="SAM" id="MobiDB-lite"/>
    </source>
</evidence>
<dbReference type="InterPro" id="IPR050250">
    <property type="entry name" value="Macrolide_Exporter_MacB"/>
</dbReference>
<dbReference type="GO" id="GO:0005886">
    <property type="term" value="C:plasma membrane"/>
    <property type="evidence" value="ECO:0007669"/>
    <property type="project" value="UniProtKB-SubCell"/>
</dbReference>
<evidence type="ECO:0000256" key="5">
    <source>
        <dbReference type="ARBA" id="ARBA00023136"/>
    </source>
</evidence>
<dbReference type="Pfam" id="PF02687">
    <property type="entry name" value="FtsX"/>
    <property type="match status" value="2"/>
</dbReference>
<keyword evidence="2" id="KW-1003">Cell membrane</keyword>
<evidence type="ECO:0000256" key="3">
    <source>
        <dbReference type="ARBA" id="ARBA00022692"/>
    </source>
</evidence>
<gene>
    <name evidence="10" type="ORF">MILUP08_41297</name>
</gene>
<sequence>MLAIAASQWRVRLRRSVALLSMIAVAVAGFTLLTGAAVTSRLDAVGTVSANYRPVYDLLVRPKDAVLPLERERNLVQSGQLAGMRGGITPAQWREIQAVQGVSVAAPVAMIGYVMRTVPVTVDLSEHLDPNAERQVLRVQPTWLTDAGLSHIPDGPAFLYVTRNRLDVVPNKELTSGGGLPPPEEIDADGRRVKICPAAAAVDQQDWLSPTDPRARSSLTCVGGPGSTDREGRAMRPVVTLVWTVPFLMAAVDPDSEAALAGLDDAVTSGRYFTPAEAPTQRRLDGMPYPYSVLPVLVADQPQVDSTLDVAVQRLNPDAAELVRTTADDKRLRAALGAEAGTPVAQRSTPLRKPYQDMVDRMLRPDELGVEYDLATANTMWLDQFWTVGPPKRVQSGDGLRAQPDPYDLKIWGQGADDGGSSRHVPMEFADTSVRSGVAVHRNLSHGYEAQPGDVQMPDAALGAVGTFDPARISLGSALSAVPMDTYFNPGAEGADEASRQALGGRRLAPNSNVTGLLSQPPLMLTTMDALPAVFDPGAYSTEPSYPEYQLNTAAPISVVRVRLAGDVGVDPLSRERVRVIAEEIAQRTGLQVDITLGSSPTAMTVHYPAGNYGRPDLAVAEPWVQKGVAAVLVRAADRKSVLLSVLVLAVCALAVLNANTAAIRARRTEFGILTCLGWGRRHLLKLMFIEIVGIGLAAGVAGTGLALGIALGLGLNIAWSHTLLAVPAAVALALLAGGWPAWRAARPDPGEIIRPAVLGLAVHRQAPRRLTTLALANLARTPGRTALGAMSLMIGVAALTMLLAITFAFRGALTGTLLGDAVTLQARAVDHIAVAVTIVLGIVSVADVLYLNISERAAEFALFGAVGWTDAMLNRLVVVEAIGMGVIGGTLGAAAGLGAAAVFAGGVTAPIVWCSAAALVFGVAVSAASVVVPIAVLRRLPTAQLLAEG</sequence>
<dbReference type="STRING" id="1150864.MILUP08_41297"/>
<dbReference type="InterPro" id="IPR003838">
    <property type="entry name" value="ABC3_permease_C"/>
</dbReference>
<comment type="caution">
    <text evidence="10">The sequence shown here is derived from an EMBL/GenBank/DDBJ whole genome shotgun (WGS) entry which is preliminary data.</text>
</comment>
<feature type="region of interest" description="Disordered" evidence="7">
    <location>
        <begin position="208"/>
        <end position="231"/>
    </location>
</feature>
<evidence type="ECO:0000256" key="1">
    <source>
        <dbReference type="ARBA" id="ARBA00004651"/>
    </source>
</evidence>
<reference evidence="11" key="1">
    <citation type="journal article" date="2012" name="J. Bacteriol.">
        <title>Genome Sequence of Micromonospora lupini Lupac 08, Isolated from Root Nodules of Lupinus angustifolius.</title>
        <authorList>
            <person name="Alonso-Vega P."/>
            <person name="Normand P."/>
            <person name="Bacigalupe R."/>
            <person name="Pujic P."/>
            <person name="Lajus A."/>
            <person name="Vallenet D."/>
            <person name="Carro L."/>
            <person name="Coll P."/>
            <person name="Trujillo M.E."/>
        </authorList>
    </citation>
    <scope>NUCLEOTIDE SEQUENCE [LARGE SCALE GENOMIC DNA]</scope>
    <source>
        <strain evidence="11">Lupac 08</strain>
    </source>
</reference>
<dbReference type="InterPro" id="IPR001763">
    <property type="entry name" value="Rhodanese-like_dom"/>
</dbReference>
<dbReference type="AlphaFoldDB" id="I0KXT6"/>
<feature type="transmembrane region" description="Helical" evidence="8">
    <location>
        <begin position="911"/>
        <end position="938"/>
    </location>
</feature>
<feature type="transmembrane region" description="Helical" evidence="8">
    <location>
        <begin position="642"/>
        <end position="663"/>
    </location>
</feature>
<dbReference type="PANTHER" id="PTHR30572:SF4">
    <property type="entry name" value="ABC TRANSPORTER PERMEASE YTRF"/>
    <property type="match status" value="1"/>
</dbReference>
<dbReference type="GO" id="GO:0022857">
    <property type="term" value="F:transmembrane transporter activity"/>
    <property type="evidence" value="ECO:0007669"/>
    <property type="project" value="TreeGrafter"/>
</dbReference>
<feature type="transmembrane region" description="Helical" evidence="8">
    <location>
        <begin position="833"/>
        <end position="854"/>
    </location>
</feature>
<name>I0KXT6_9ACTN</name>
<protein>
    <recommendedName>
        <fullName evidence="9">Rhodanese domain-containing protein</fullName>
    </recommendedName>
</protein>
<dbReference type="EMBL" id="CAIE01000013">
    <property type="protein sequence ID" value="CCH16383.1"/>
    <property type="molecule type" value="Genomic_DNA"/>
</dbReference>
<dbReference type="RefSeq" id="WP_007456192.1">
    <property type="nucleotide sequence ID" value="NZ_HF570108.1"/>
</dbReference>
<organism evidence="10 11">
    <name type="scientific">Micromonospora lupini str. Lupac 08</name>
    <dbReference type="NCBI Taxonomy" id="1150864"/>
    <lineage>
        <taxon>Bacteria</taxon>
        <taxon>Bacillati</taxon>
        <taxon>Actinomycetota</taxon>
        <taxon>Actinomycetes</taxon>
        <taxon>Micromonosporales</taxon>
        <taxon>Micromonosporaceae</taxon>
        <taxon>Micromonospora</taxon>
    </lineage>
</organism>
<evidence type="ECO:0000256" key="6">
    <source>
        <dbReference type="ARBA" id="ARBA00038076"/>
    </source>
</evidence>
<comment type="similarity">
    <text evidence="6">Belongs to the ABC-4 integral membrane protein family.</text>
</comment>
<dbReference type="OrthoDB" id="3268975at2"/>
<comment type="subcellular location">
    <subcellularLocation>
        <location evidence="1">Cell membrane</location>
        <topology evidence="1">Multi-pass membrane protein</topology>
    </subcellularLocation>
</comment>
<feature type="transmembrane region" description="Helical" evidence="8">
    <location>
        <begin position="718"/>
        <end position="737"/>
    </location>
</feature>
<evidence type="ECO:0000256" key="8">
    <source>
        <dbReference type="SAM" id="Phobius"/>
    </source>
</evidence>
<keyword evidence="5 8" id="KW-0472">Membrane</keyword>
<keyword evidence="3 8" id="KW-0812">Transmembrane</keyword>